<sequence>MASRRKTTEMVSDGDVDRTSITLALMRRVYQVEAITA</sequence>
<evidence type="ECO:0000313" key="2">
    <source>
        <dbReference type="Proteomes" id="UP000518315"/>
    </source>
</evidence>
<dbReference type="EMBL" id="JACHXH010000046">
    <property type="protein sequence ID" value="MBB3139074.1"/>
    <property type="molecule type" value="Genomic_DNA"/>
</dbReference>
<dbReference type="AlphaFoldDB" id="A0A7W5BUJ1"/>
<organism evidence="1 2">
    <name type="scientific">Rhizobium pisi</name>
    <dbReference type="NCBI Taxonomy" id="574561"/>
    <lineage>
        <taxon>Bacteria</taxon>
        <taxon>Pseudomonadati</taxon>
        <taxon>Pseudomonadota</taxon>
        <taxon>Alphaproteobacteria</taxon>
        <taxon>Hyphomicrobiales</taxon>
        <taxon>Rhizobiaceae</taxon>
        <taxon>Rhizobium/Agrobacterium group</taxon>
        <taxon>Rhizobium</taxon>
    </lineage>
</organism>
<name>A0A7W5BUJ1_9HYPH</name>
<gene>
    <name evidence="1" type="ORF">FHS26_006855</name>
</gene>
<comment type="caution">
    <text evidence="1">The sequence shown here is derived from an EMBL/GenBank/DDBJ whole genome shotgun (WGS) entry which is preliminary data.</text>
</comment>
<reference evidence="1 2" key="1">
    <citation type="submission" date="2020-08" db="EMBL/GenBank/DDBJ databases">
        <title>Genomic Encyclopedia of Type Strains, Phase III (KMG-III): the genomes of soil and plant-associated and newly described type strains.</title>
        <authorList>
            <person name="Whitman W."/>
        </authorList>
    </citation>
    <scope>NUCLEOTIDE SEQUENCE [LARGE SCALE GENOMIC DNA]</scope>
    <source>
        <strain evidence="1 2">CECT 4113</strain>
    </source>
</reference>
<evidence type="ECO:0000313" key="1">
    <source>
        <dbReference type="EMBL" id="MBB3139074.1"/>
    </source>
</evidence>
<protein>
    <submittedName>
        <fullName evidence="1">Uncharacterized protein</fullName>
    </submittedName>
</protein>
<accession>A0A7W5BUJ1</accession>
<proteinExistence type="predicted"/>
<dbReference type="Proteomes" id="UP000518315">
    <property type="component" value="Unassembled WGS sequence"/>
</dbReference>
<keyword evidence="2" id="KW-1185">Reference proteome</keyword>